<dbReference type="PANTHER" id="PTHR43013:SF1">
    <property type="entry name" value="GLUTAMYL-TRNA REDUCTASE"/>
    <property type="match status" value="1"/>
</dbReference>
<dbReference type="PANTHER" id="PTHR43013">
    <property type="entry name" value="GLUTAMYL-TRNA REDUCTASE"/>
    <property type="match status" value="1"/>
</dbReference>
<keyword evidence="3" id="KW-0627">Porphyrin biosynthesis</keyword>
<dbReference type="STRING" id="1817813.A2008_11490"/>
<evidence type="ECO:0000256" key="1">
    <source>
        <dbReference type="ARBA" id="ARBA00022857"/>
    </source>
</evidence>
<evidence type="ECO:0000256" key="2">
    <source>
        <dbReference type="ARBA" id="ARBA00023002"/>
    </source>
</evidence>
<evidence type="ECO:0000259" key="4">
    <source>
        <dbReference type="Pfam" id="PF05201"/>
    </source>
</evidence>
<proteinExistence type="inferred from homology"/>
<accession>A0A1F7WG93</accession>
<feature type="non-terminal residue" evidence="5">
    <location>
        <position position="388"/>
    </location>
</feature>
<evidence type="ECO:0000256" key="3">
    <source>
        <dbReference type="ARBA" id="ARBA00023244"/>
    </source>
</evidence>
<feature type="domain" description="Glutamyl-tRNA reductase N-terminal" evidence="4">
    <location>
        <begin position="40"/>
        <end position="168"/>
    </location>
</feature>
<evidence type="ECO:0000313" key="5">
    <source>
        <dbReference type="EMBL" id="OGM01852.1"/>
    </source>
</evidence>
<dbReference type="HAMAP" id="MF_00087">
    <property type="entry name" value="Glu_tRNA_reductase"/>
    <property type="match status" value="1"/>
</dbReference>
<dbReference type="AlphaFoldDB" id="A0A1F7WG93"/>
<reference evidence="5 6" key="1">
    <citation type="journal article" date="2016" name="Nat. Commun.">
        <title>Thousands of microbial genomes shed light on interconnected biogeochemical processes in an aquifer system.</title>
        <authorList>
            <person name="Anantharaman K."/>
            <person name="Brown C.T."/>
            <person name="Hug L.A."/>
            <person name="Sharon I."/>
            <person name="Castelle C.J."/>
            <person name="Probst A.J."/>
            <person name="Thomas B.C."/>
            <person name="Singh A."/>
            <person name="Wilkins M.J."/>
            <person name="Karaoz U."/>
            <person name="Brodie E.L."/>
            <person name="Williams K.H."/>
            <person name="Hubbard S.S."/>
            <person name="Banfield J.F."/>
        </authorList>
    </citation>
    <scope>NUCLEOTIDE SEQUENCE [LARGE SCALE GENOMIC DNA]</scope>
</reference>
<dbReference type="GO" id="GO:0008883">
    <property type="term" value="F:glutamyl-tRNA reductase activity"/>
    <property type="evidence" value="ECO:0007669"/>
    <property type="project" value="InterPro"/>
</dbReference>
<dbReference type="Gene3D" id="3.30.460.30">
    <property type="entry name" value="Glutamyl-tRNA reductase, N-terminal domain"/>
    <property type="match status" value="1"/>
</dbReference>
<dbReference type="SUPFAM" id="SSF51735">
    <property type="entry name" value="NAD(P)-binding Rossmann-fold domains"/>
    <property type="match status" value="1"/>
</dbReference>
<dbReference type="InterPro" id="IPR015895">
    <property type="entry name" value="4pyrrol_synth_GluRdtase_N"/>
</dbReference>
<keyword evidence="2" id="KW-0560">Oxidoreductase</keyword>
<dbReference type="SUPFAM" id="SSF69742">
    <property type="entry name" value="Glutamyl tRNA-reductase catalytic, N-terminal domain"/>
    <property type="match status" value="1"/>
</dbReference>
<evidence type="ECO:0000313" key="6">
    <source>
        <dbReference type="Proteomes" id="UP000178735"/>
    </source>
</evidence>
<dbReference type="GO" id="GO:0019353">
    <property type="term" value="P:protoporphyrinogen IX biosynthetic process from glutamate"/>
    <property type="evidence" value="ECO:0007669"/>
    <property type="project" value="TreeGrafter"/>
</dbReference>
<dbReference type="InterPro" id="IPR036343">
    <property type="entry name" value="GluRdtase_N_sf"/>
</dbReference>
<dbReference type="InterPro" id="IPR036291">
    <property type="entry name" value="NAD(P)-bd_dom_sf"/>
</dbReference>
<dbReference type="Gene3D" id="3.40.50.720">
    <property type="entry name" value="NAD(P)-binding Rossmann-like Domain"/>
    <property type="match status" value="1"/>
</dbReference>
<dbReference type="Pfam" id="PF05201">
    <property type="entry name" value="GlutR_N"/>
    <property type="match status" value="1"/>
</dbReference>
<comment type="caution">
    <text evidence="5">The sequence shown here is derived from an EMBL/GenBank/DDBJ whole genome shotgun (WGS) entry which is preliminary data.</text>
</comment>
<dbReference type="EMBL" id="MGFH01000221">
    <property type="protein sequence ID" value="OGM01852.1"/>
    <property type="molecule type" value="Genomic_DNA"/>
</dbReference>
<name>A0A1F7WG93_9BACT</name>
<dbReference type="InterPro" id="IPR000343">
    <property type="entry name" value="4pyrrol_synth_GluRdtase"/>
</dbReference>
<dbReference type="Proteomes" id="UP000178735">
    <property type="component" value="Unassembled WGS sequence"/>
</dbReference>
<organism evidence="5 6">
    <name type="scientific">Candidatus Wallbacteria bacterium GWC2_49_35</name>
    <dbReference type="NCBI Taxonomy" id="1817813"/>
    <lineage>
        <taxon>Bacteria</taxon>
        <taxon>Candidatus Walliibacteriota</taxon>
    </lineage>
</organism>
<gene>
    <name evidence="5" type="ORF">A2008_11490</name>
</gene>
<dbReference type="GO" id="GO:0050661">
    <property type="term" value="F:NADP binding"/>
    <property type="evidence" value="ECO:0007669"/>
    <property type="project" value="InterPro"/>
</dbReference>
<keyword evidence="1" id="KW-0521">NADP</keyword>
<sequence>MLIAVYGVNSKLVSKDEILRLVSDYEEIFARFLNVFAVIKREFRRAEAVVVSTCLRYEILVSVPGLEGPSHNAGALKIKAWLARYFTDILKKRAIEVKEGALYYSEGTEAVRHLFSVMSGFESEDIGEIQVLGQIKDSYKRCREASIAGETVNRIYGAGLKCVTRVRNTVPVFTDRNIFKKNILKKLHGRFGAEMLAQTRVMIAGAGRLASNLAEALRQLGTAVKLIKLPAEAGPEEFKYHDIIIFDVADMDFCVRLGDLAECGGKKTVIDLSISRNVPPEAAALENIELITVEDLITAKWKEGERVEKRRDIKGFYEQARSIVSREAKAACADLSFTLENENLISLMRELAETLESEFEKSSKGICAKNYIKKIDGLKNALIKKIPS</sequence>
<protein>
    <recommendedName>
        <fullName evidence="4">Glutamyl-tRNA reductase N-terminal domain-containing protein</fullName>
    </recommendedName>
</protein>